<evidence type="ECO:0000256" key="10">
    <source>
        <dbReference type="ARBA" id="ARBA00023065"/>
    </source>
</evidence>
<keyword evidence="11 13" id="KW-0472">Membrane</keyword>
<protein>
    <recommendedName>
        <fullName evidence="4">Probable multidrug resistance protein NorM</fullName>
    </recommendedName>
    <alternativeName>
        <fullName evidence="12">Multidrug-efflux transporter</fullName>
    </alternativeName>
</protein>
<feature type="transmembrane region" description="Helical" evidence="13">
    <location>
        <begin position="368"/>
        <end position="389"/>
    </location>
</feature>
<evidence type="ECO:0000313" key="14">
    <source>
        <dbReference type="EMBL" id="MFD2728667.1"/>
    </source>
</evidence>
<dbReference type="NCBIfam" id="TIGR00797">
    <property type="entry name" value="matE"/>
    <property type="match status" value="1"/>
</dbReference>
<evidence type="ECO:0000256" key="8">
    <source>
        <dbReference type="ARBA" id="ARBA00022692"/>
    </source>
</evidence>
<evidence type="ECO:0000256" key="11">
    <source>
        <dbReference type="ARBA" id="ARBA00023136"/>
    </source>
</evidence>
<evidence type="ECO:0000313" key="15">
    <source>
        <dbReference type="Proteomes" id="UP001597427"/>
    </source>
</evidence>
<keyword evidence="10" id="KW-0406">Ion transport</keyword>
<dbReference type="Pfam" id="PF01554">
    <property type="entry name" value="MatE"/>
    <property type="match status" value="2"/>
</dbReference>
<evidence type="ECO:0000256" key="5">
    <source>
        <dbReference type="ARBA" id="ARBA00022448"/>
    </source>
</evidence>
<feature type="transmembrane region" description="Helical" evidence="13">
    <location>
        <begin position="201"/>
        <end position="222"/>
    </location>
</feature>
<name>A0ABW5THL6_9ENTE</name>
<feature type="transmembrane region" description="Helical" evidence="13">
    <location>
        <begin position="423"/>
        <end position="442"/>
    </location>
</feature>
<reference evidence="15" key="1">
    <citation type="journal article" date="2019" name="Int. J. Syst. Evol. Microbiol.">
        <title>The Global Catalogue of Microorganisms (GCM) 10K type strain sequencing project: providing services to taxonomists for standard genome sequencing and annotation.</title>
        <authorList>
            <consortium name="The Broad Institute Genomics Platform"/>
            <consortium name="The Broad Institute Genome Sequencing Center for Infectious Disease"/>
            <person name="Wu L."/>
            <person name="Ma J."/>
        </authorList>
    </citation>
    <scope>NUCLEOTIDE SEQUENCE [LARGE SCALE GENOMIC DNA]</scope>
    <source>
        <strain evidence="15">TISTR 932</strain>
    </source>
</reference>
<evidence type="ECO:0000256" key="6">
    <source>
        <dbReference type="ARBA" id="ARBA00022449"/>
    </source>
</evidence>
<dbReference type="PANTHER" id="PTHR43298:SF2">
    <property type="entry name" value="FMN_FAD EXPORTER YEEO-RELATED"/>
    <property type="match status" value="1"/>
</dbReference>
<gene>
    <name evidence="14" type="ORF">ACFSR0_04390</name>
</gene>
<feature type="transmembrane region" description="Helical" evidence="13">
    <location>
        <begin position="396"/>
        <end position="417"/>
    </location>
</feature>
<evidence type="ECO:0000256" key="2">
    <source>
        <dbReference type="ARBA" id="ARBA00004651"/>
    </source>
</evidence>
<feature type="transmembrane region" description="Helical" evidence="13">
    <location>
        <begin position="329"/>
        <end position="348"/>
    </location>
</feature>
<dbReference type="RefSeq" id="WP_379980298.1">
    <property type="nucleotide sequence ID" value="NZ_JBHUMO010000030.1"/>
</dbReference>
<comment type="subcellular location">
    <subcellularLocation>
        <location evidence="2">Cell membrane</location>
        <topology evidence="2">Multi-pass membrane protein</topology>
    </subcellularLocation>
</comment>
<evidence type="ECO:0000256" key="4">
    <source>
        <dbReference type="ARBA" id="ARBA00020268"/>
    </source>
</evidence>
<keyword evidence="6" id="KW-0050">Antiport</keyword>
<evidence type="ECO:0000256" key="1">
    <source>
        <dbReference type="ARBA" id="ARBA00003408"/>
    </source>
</evidence>
<organism evidence="14 15">
    <name type="scientific">Enterococcus camelliae</name>
    <dbReference type="NCBI Taxonomy" id="453959"/>
    <lineage>
        <taxon>Bacteria</taxon>
        <taxon>Bacillati</taxon>
        <taxon>Bacillota</taxon>
        <taxon>Bacilli</taxon>
        <taxon>Lactobacillales</taxon>
        <taxon>Enterococcaceae</taxon>
        <taxon>Enterococcus</taxon>
    </lineage>
</organism>
<dbReference type="Proteomes" id="UP001597427">
    <property type="component" value="Unassembled WGS sequence"/>
</dbReference>
<dbReference type="InterPro" id="IPR050222">
    <property type="entry name" value="MATE_MdtK"/>
</dbReference>
<feature type="transmembrane region" description="Helical" evidence="13">
    <location>
        <begin position="95"/>
        <end position="120"/>
    </location>
</feature>
<feature type="transmembrane region" description="Helical" evidence="13">
    <location>
        <begin position="171"/>
        <end position="195"/>
    </location>
</feature>
<keyword evidence="7" id="KW-1003">Cell membrane</keyword>
<comment type="function">
    <text evidence="1">Multidrug efflux pump.</text>
</comment>
<evidence type="ECO:0000256" key="3">
    <source>
        <dbReference type="ARBA" id="ARBA00010199"/>
    </source>
</evidence>
<feature type="transmembrane region" description="Helical" evidence="13">
    <location>
        <begin position="52"/>
        <end position="74"/>
    </location>
</feature>
<evidence type="ECO:0000256" key="9">
    <source>
        <dbReference type="ARBA" id="ARBA00022989"/>
    </source>
</evidence>
<dbReference type="InterPro" id="IPR048279">
    <property type="entry name" value="MdtK-like"/>
</dbReference>
<keyword evidence="15" id="KW-1185">Reference proteome</keyword>
<keyword evidence="5" id="KW-0813">Transport</keyword>
<accession>A0ABW5THL6</accession>
<feature type="transmembrane region" description="Helical" evidence="13">
    <location>
        <begin position="12"/>
        <end position="32"/>
    </location>
</feature>
<keyword evidence="9 13" id="KW-1133">Transmembrane helix</keyword>
<dbReference type="EMBL" id="JBHUMO010000030">
    <property type="protein sequence ID" value="MFD2728667.1"/>
    <property type="molecule type" value="Genomic_DNA"/>
</dbReference>
<feature type="transmembrane region" description="Helical" evidence="13">
    <location>
        <begin position="140"/>
        <end position="159"/>
    </location>
</feature>
<evidence type="ECO:0000256" key="13">
    <source>
        <dbReference type="SAM" id="Phobius"/>
    </source>
</evidence>
<dbReference type="InterPro" id="IPR002528">
    <property type="entry name" value="MATE_fam"/>
</dbReference>
<keyword evidence="8 13" id="KW-0812">Transmembrane</keyword>
<sequence>MNRFIGDKQFYQTVFTIAIPVMIQNAITNFVGLLDNLMVGQLGTAQMSGVAIINQLIFVFNLSIFGIVSAGSIFGTQFFGKRDFHGMRDAFRFKLIGNALICMIAMGSLYFFRDFFISLYLHGNARSLELSTALKSAEEFLLVLLFSLPFFALSQAYASSLREMGKTVVPMFASSIAVITNTLLNFLLIFGLIGFPRLGVLGAGIATLLARIVECFIIVYWVHKNATDNPFIIQAYRHFRLPKQLVKTILKKGSPLMANEILWAIGQTLIMQAYSVRGLAVIASLNIASTISNLFNIVYVALGSAVAVMIGQLLGANQPVRAKDTARKLLFFSVISCLLIGTIMFLIAPFFPEIYHTDQAVKRLASQFIAIAALCMPMYAFNHASYFVLRSGGQTFLTFLFDSVFTCFIVLPLAFLLSTHTSMSIVLVYLLCQLIELLKSAIGFRLVKSGMWIQTIVQKEY</sequence>
<proteinExistence type="inferred from homology"/>
<dbReference type="PANTHER" id="PTHR43298">
    <property type="entry name" value="MULTIDRUG RESISTANCE PROTEIN NORM-RELATED"/>
    <property type="match status" value="1"/>
</dbReference>
<comment type="caution">
    <text evidence="14">The sequence shown here is derived from an EMBL/GenBank/DDBJ whole genome shotgun (WGS) entry which is preliminary data.</text>
</comment>
<comment type="similarity">
    <text evidence="3">Belongs to the multi antimicrobial extrusion (MATE) (TC 2.A.66.1) family.</text>
</comment>
<evidence type="ECO:0000256" key="12">
    <source>
        <dbReference type="ARBA" id="ARBA00031636"/>
    </source>
</evidence>
<dbReference type="PIRSF" id="PIRSF006603">
    <property type="entry name" value="DinF"/>
    <property type="match status" value="1"/>
</dbReference>
<evidence type="ECO:0000256" key="7">
    <source>
        <dbReference type="ARBA" id="ARBA00022475"/>
    </source>
</evidence>
<feature type="transmembrane region" description="Helical" evidence="13">
    <location>
        <begin position="297"/>
        <end position="317"/>
    </location>
</feature>